<feature type="region of interest" description="Disordered" evidence="1">
    <location>
        <begin position="167"/>
        <end position="223"/>
    </location>
</feature>
<evidence type="ECO:0000313" key="3">
    <source>
        <dbReference type="Proteomes" id="UP001595690"/>
    </source>
</evidence>
<feature type="compositionally biased region" description="Basic and acidic residues" evidence="1">
    <location>
        <begin position="209"/>
        <end position="223"/>
    </location>
</feature>
<comment type="caution">
    <text evidence="2">The sequence shown here is derived from an EMBL/GenBank/DDBJ whole genome shotgun (WGS) entry which is preliminary data.</text>
</comment>
<organism evidence="2 3">
    <name type="scientific">Lentzea rhizosphaerae</name>
    <dbReference type="NCBI Taxonomy" id="2041025"/>
    <lineage>
        <taxon>Bacteria</taxon>
        <taxon>Bacillati</taxon>
        <taxon>Actinomycetota</taxon>
        <taxon>Actinomycetes</taxon>
        <taxon>Pseudonocardiales</taxon>
        <taxon>Pseudonocardiaceae</taxon>
        <taxon>Lentzea</taxon>
    </lineage>
</organism>
<feature type="region of interest" description="Disordered" evidence="1">
    <location>
        <begin position="131"/>
        <end position="155"/>
    </location>
</feature>
<evidence type="ECO:0000313" key="2">
    <source>
        <dbReference type="EMBL" id="MFC3893866.1"/>
    </source>
</evidence>
<reference evidence="3" key="1">
    <citation type="journal article" date="2019" name="Int. J. Syst. Evol. Microbiol.">
        <title>The Global Catalogue of Microorganisms (GCM) 10K type strain sequencing project: providing services to taxonomists for standard genome sequencing and annotation.</title>
        <authorList>
            <consortium name="The Broad Institute Genomics Platform"/>
            <consortium name="The Broad Institute Genome Sequencing Center for Infectious Disease"/>
            <person name="Wu L."/>
            <person name="Ma J."/>
        </authorList>
    </citation>
    <scope>NUCLEOTIDE SEQUENCE [LARGE SCALE GENOMIC DNA]</scope>
    <source>
        <strain evidence="3">CGMCC 4.7405</strain>
    </source>
</reference>
<name>A0ABV8BWH0_9PSEU</name>
<gene>
    <name evidence="2" type="ORF">ACFOWZ_20510</name>
</gene>
<protein>
    <submittedName>
        <fullName evidence="2">Uncharacterized protein</fullName>
    </submittedName>
</protein>
<evidence type="ECO:0000256" key="1">
    <source>
        <dbReference type="SAM" id="MobiDB-lite"/>
    </source>
</evidence>
<dbReference type="Proteomes" id="UP001595690">
    <property type="component" value="Unassembled WGS sequence"/>
</dbReference>
<proteinExistence type="predicted"/>
<dbReference type="EMBL" id="JBHRZI010000015">
    <property type="protein sequence ID" value="MFC3893866.1"/>
    <property type="molecule type" value="Genomic_DNA"/>
</dbReference>
<keyword evidence="3" id="KW-1185">Reference proteome</keyword>
<accession>A0ABV8BWH0</accession>
<sequence length="223" mass="25008">MVQGPRRGGRHLPAEAGDYVRLDHFAAVLSLELVTALKTRHSSFSDFLRSCMAEPDAPSCIAGDPAERLTFDNAKRAMSTRLGRLATEVAEWEFVEFLVRHCGPEDTDECRALRTRLAGFWLASQRYPPPGYRGPINLPDGAPRPYTDADEAPSDKIRVIMLRDQLSQERVNRRRADDCEGPRTQPGVLRAAEPRSAQRPQAPQGVRTSADKDHRDAGHERRR</sequence>
<feature type="compositionally biased region" description="Basic and acidic residues" evidence="1">
    <location>
        <begin position="167"/>
        <end position="181"/>
    </location>
</feature>